<proteinExistence type="inferred from homology"/>
<dbReference type="InterPro" id="IPR013324">
    <property type="entry name" value="RNA_pol_sigma_r3/r4-like"/>
</dbReference>
<evidence type="ECO:0000259" key="6">
    <source>
        <dbReference type="Pfam" id="PF08281"/>
    </source>
</evidence>
<evidence type="ECO:0000259" key="5">
    <source>
        <dbReference type="Pfam" id="PF04542"/>
    </source>
</evidence>
<dbReference type="EMBL" id="JJMP01000012">
    <property type="protein sequence ID" value="RYC50133.1"/>
    <property type="molecule type" value="Genomic_DNA"/>
</dbReference>
<dbReference type="GO" id="GO:0006352">
    <property type="term" value="P:DNA-templated transcription initiation"/>
    <property type="evidence" value="ECO:0007669"/>
    <property type="project" value="InterPro"/>
</dbReference>
<keyword evidence="8" id="KW-1185">Reference proteome</keyword>
<organism evidence="7 8">
    <name type="scientific">Flagellimonas olearia</name>
    <dbReference type="NCBI Taxonomy" id="552546"/>
    <lineage>
        <taxon>Bacteria</taxon>
        <taxon>Pseudomonadati</taxon>
        <taxon>Bacteroidota</taxon>
        <taxon>Flavobacteriia</taxon>
        <taxon>Flavobacteriales</taxon>
        <taxon>Flavobacteriaceae</taxon>
        <taxon>Flagellimonas</taxon>
    </lineage>
</organism>
<comment type="caution">
    <text evidence="7">The sequence shown here is derived from an EMBL/GenBank/DDBJ whole genome shotgun (WGS) entry which is preliminary data.</text>
</comment>
<reference evidence="7 8" key="1">
    <citation type="submission" date="2014-04" db="EMBL/GenBank/DDBJ databases">
        <title>Whole genome of Muricauda olearia.</title>
        <authorList>
            <person name="Zhang X.-H."/>
            <person name="Tang K."/>
        </authorList>
    </citation>
    <scope>NUCLEOTIDE SEQUENCE [LARGE SCALE GENOMIC DNA]</scope>
    <source>
        <strain evidence="7 8">Th120</strain>
    </source>
</reference>
<dbReference type="SUPFAM" id="SSF88659">
    <property type="entry name" value="Sigma3 and sigma4 domains of RNA polymerase sigma factors"/>
    <property type="match status" value="1"/>
</dbReference>
<comment type="similarity">
    <text evidence="1">Belongs to the sigma-70 factor family. ECF subfamily.</text>
</comment>
<dbReference type="InterPro" id="IPR007627">
    <property type="entry name" value="RNA_pol_sigma70_r2"/>
</dbReference>
<dbReference type="Gene3D" id="1.10.10.10">
    <property type="entry name" value="Winged helix-like DNA-binding domain superfamily/Winged helix DNA-binding domain"/>
    <property type="match status" value="1"/>
</dbReference>
<dbReference type="SUPFAM" id="SSF88946">
    <property type="entry name" value="Sigma2 domain of RNA polymerase sigma factors"/>
    <property type="match status" value="1"/>
</dbReference>
<evidence type="ECO:0000313" key="7">
    <source>
        <dbReference type="EMBL" id="RYC50133.1"/>
    </source>
</evidence>
<dbReference type="GO" id="GO:0003677">
    <property type="term" value="F:DNA binding"/>
    <property type="evidence" value="ECO:0007669"/>
    <property type="project" value="InterPro"/>
</dbReference>
<accession>A0A444VHA7</accession>
<keyword evidence="4" id="KW-0804">Transcription</keyword>
<evidence type="ECO:0000313" key="8">
    <source>
        <dbReference type="Proteomes" id="UP000290261"/>
    </source>
</evidence>
<dbReference type="PANTHER" id="PTHR43133">
    <property type="entry name" value="RNA POLYMERASE ECF-TYPE SIGMA FACTO"/>
    <property type="match status" value="1"/>
</dbReference>
<feature type="domain" description="RNA polymerase sigma-70 region 2" evidence="5">
    <location>
        <begin position="24"/>
        <end position="90"/>
    </location>
</feature>
<dbReference type="CDD" id="cd06171">
    <property type="entry name" value="Sigma70_r4"/>
    <property type="match status" value="1"/>
</dbReference>
<dbReference type="InterPro" id="IPR014284">
    <property type="entry name" value="RNA_pol_sigma-70_dom"/>
</dbReference>
<dbReference type="GO" id="GO:0016987">
    <property type="term" value="F:sigma factor activity"/>
    <property type="evidence" value="ECO:0007669"/>
    <property type="project" value="UniProtKB-KW"/>
</dbReference>
<protein>
    <submittedName>
        <fullName evidence="7">RNA polymerase</fullName>
    </submittedName>
</protein>
<evidence type="ECO:0000256" key="4">
    <source>
        <dbReference type="ARBA" id="ARBA00023163"/>
    </source>
</evidence>
<keyword evidence="3" id="KW-0731">Sigma factor</keyword>
<dbReference type="Pfam" id="PF08281">
    <property type="entry name" value="Sigma70_r4_2"/>
    <property type="match status" value="1"/>
</dbReference>
<evidence type="ECO:0000256" key="2">
    <source>
        <dbReference type="ARBA" id="ARBA00023015"/>
    </source>
</evidence>
<evidence type="ECO:0000256" key="1">
    <source>
        <dbReference type="ARBA" id="ARBA00010641"/>
    </source>
</evidence>
<dbReference type="PANTHER" id="PTHR43133:SF51">
    <property type="entry name" value="RNA POLYMERASE SIGMA FACTOR"/>
    <property type="match status" value="1"/>
</dbReference>
<sequence>MLTAKERKLIRSIHKGNTHAFSELVNRYKDLVYTLALRMLGNREEAEEVSQDTFIKVFHSLERFKGDSKISTWIYRIAYNACLDRIRLRKSRTFLDVGEMEDFIFTEMDTALDKMVREERGRLVGQCLAKLPSEDAGLLTLFYFEEKSLLEIENILNVPVNSLKVRLFRARKKLAAVLEGHLKPEILQNNG</sequence>
<evidence type="ECO:0000256" key="3">
    <source>
        <dbReference type="ARBA" id="ARBA00023082"/>
    </source>
</evidence>
<dbReference type="InterPro" id="IPR039425">
    <property type="entry name" value="RNA_pol_sigma-70-like"/>
</dbReference>
<keyword evidence="2" id="KW-0805">Transcription regulation</keyword>
<gene>
    <name evidence="7" type="ORF">DN53_06535</name>
</gene>
<dbReference type="InterPro" id="IPR036388">
    <property type="entry name" value="WH-like_DNA-bd_sf"/>
</dbReference>
<dbReference type="NCBIfam" id="TIGR02937">
    <property type="entry name" value="sigma70-ECF"/>
    <property type="match status" value="1"/>
</dbReference>
<name>A0A444VHA7_9FLAO</name>
<dbReference type="Pfam" id="PF04542">
    <property type="entry name" value="Sigma70_r2"/>
    <property type="match status" value="1"/>
</dbReference>
<dbReference type="Proteomes" id="UP000290261">
    <property type="component" value="Unassembled WGS sequence"/>
</dbReference>
<dbReference type="InterPro" id="IPR013325">
    <property type="entry name" value="RNA_pol_sigma_r2"/>
</dbReference>
<feature type="domain" description="RNA polymerase sigma factor 70 region 4 type 2" evidence="6">
    <location>
        <begin position="123"/>
        <end position="174"/>
    </location>
</feature>
<dbReference type="InterPro" id="IPR013249">
    <property type="entry name" value="RNA_pol_sigma70_r4_t2"/>
</dbReference>
<dbReference type="AlphaFoldDB" id="A0A444VHA7"/>
<dbReference type="Gene3D" id="1.10.1740.10">
    <property type="match status" value="1"/>
</dbReference>